<keyword evidence="8 10" id="KW-0472">Membrane</keyword>
<feature type="transmembrane region" description="Helical" evidence="10">
    <location>
        <begin position="349"/>
        <end position="371"/>
    </location>
</feature>
<dbReference type="PANTHER" id="PTHR43823:SF3">
    <property type="entry name" value="MULTIDRUG EXPORT PROTEIN MEPA"/>
    <property type="match status" value="1"/>
</dbReference>
<feature type="transmembrane region" description="Helical" evidence="10">
    <location>
        <begin position="42"/>
        <end position="63"/>
    </location>
</feature>
<reference evidence="11" key="2">
    <citation type="journal article" date="2021" name="PeerJ">
        <title>Extensive microbial diversity within the chicken gut microbiome revealed by metagenomics and culture.</title>
        <authorList>
            <person name="Gilroy R."/>
            <person name="Ravi A."/>
            <person name="Getino M."/>
            <person name="Pursley I."/>
            <person name="Horton D.L."/>
            <person name="Alikhan N.F."/>
            <person name="Baker D."/>
            <person name="Gharbi K."/>
            <person name="Hall N."/>
            <person name="Watson M."/>
            <person name="Adriaenssens E.M."/>
            <person name="Foster-Nyarko E."/>
            <person name="Jarju S."/>
            <person name="Secka A."/>
            <person name="Antonio M."/>
            <person name="Oren A."/>
            <person name="Chaudhuri R.R."/>
            <person name="La Ragione R."/>
            <person name="Hildebrand F."/>
            <person name="Pallen M.J."/>
        </authorList>
    </citation>
    <scope>NUCLEOTIDE SEQUENCE</scope>
    <source>
        <strain evidence="11">CHK181-108</strain>
    </source>
</reference>
<evidence type="ECO:0000256" key="8">
    <source>
        <dbReference type="ARBA" id="ARBA00023136"/>
    </source>
</evidence>
<dbReference type="PANTHER" id="PTHR43823">
    <property type="entry name" value="SPORULATION PROTEIN YKVU"/>
    <property type="match status" value="1"/>
</dbReference>
<feature type="transmembrane region" description="Helical" evidence="10">
    <location>
        <begin position="83"/>
        <end position="108"/>
    </location>
</feature>
<comment type="similarity">
    <text evidence="2">Belongs to the multi antimicrobial extrusion (MATE) (TC 2.A.66.1) family. MepA subfamily.</text>
</comment>
<dbReference type="GO" id="GO:0005886">
    <property type="term" value="C:plasma membrane"/>
    <property type="evidence" value="ECO:0007669"/>
    <property type="project" value="UniProtKB-SubCell"/>
</dbReference>
<feature type="transmembrane region" description="Helical" evidence="10">
    <location>
        <begin position="12"/>
        <end position="30"/>
    </location>
</feature>
<sequence>MTETPVKRLIPALAVPTIISMLVTTFYNMADTFFVGKLSTAATGAVGVVFSFMAILQAVGFMFGQGSGTYISQKLGEKRIKEAAMMCATGFYSSLITGIIIMILGLVFLEPLSRILGATDTILPYAKAYLSIILLGSPAVTSSLVLNNQLRYQGSAMYAMVGIVTGAVLNIGLDPLFIFVFDMDIYGAALATVISQYVSMLLLWFQARKGGSVRIEFRNFAPNWKNLREILRRGFPSLCRQGLASIATICLNLAAGVYGDAAIAGMSVVSRVSFFVNAALIGFGQGFQPVCGFNYGAGLYRRVKEGFWFCVKAGFVFLVIMGILSYIFAPQVIAVFRKDDPDVIAVGTAALRFMCIAFPLNSWIVICNMFLQSIGKAARASMLAACRQGLFFIPLVFILPALFELKGVEMCQMVSDIFSFAVAIPLTIGVVRNMGRV</sequence>
<dbReference type="InterPro" id="IPR051327">
    <property type="entry name" value="MATE_MepA_subfamily"/>
</dbReference>
<feature type="transmembrane region" description="Helical" evidence="10">
    <location>
        <begin position="158"/>
        <end position="179"/>
    </location>
</feature>
<comment type="caution">
    <text evidence="11">The sequence shown here is derived from an EMBL/GenBank/DDBJ whole genome shotgun (WGS) entry which is preliminary data.</text>
</comment>
<feature type="transmembrane region" description="Helical" evidence="10">
    <location>
        <begin position="128"/>
        <end position="146"/>
    </location>
</feature>
<evidence type="ECO:0000256" key="3">
    <source>
        <dbReference type="ARBA" id="ARBA00022106"/>
    </source>
</evidence>
<dbReference type="NCBIfam" id="TIGR00797">
    <property type="entry name" value="matE"/>
    <property type="match status" value="1"/>
</dbReference>
<dbReference type="Proteomes" id="UP000824165">
    <property type="component" value="Unassembled WGS sequence"/>
</dbReference>
<evidence type="ECO:0000256" key="2">
    <source>
        <dbReference type="ARBA" id="ARBA00008417"/>
    </source>
</evidence>
<dbReference type="GO" id="GO:0042910">
    <property type="term" value="F:xenobiotic transmembrane transporter activity"/>
    <property type="evidence" value="ECO:0007669"/>
    <property type="project" value="InterPro"/>
</dbReference>
<feature type="transmembrane region" description="Helical" evidence="10">
    <location>
        <begin position="307"/>
        <end position="329"/>
    </location>
</feature>
<dbReference type="GO" id="GO:0046677">
    <property type="term" value="P:response to antibiotic"/>
    <property type="evidence" value="ECO:0007669"/>
    <property type="project" value="UniProtKB-KW"/>
</dbReference>
<evidence type="ECO:0000313" key="12">
    <source>
        <dbReference type="Proteomes" id="UP000824165"/>
    </source>
</evidence>
<dbReference type="PIRSF" id="PIRSF006603">
    <property type="entry name" value="DinF"/>
    <property type="match status" value="1"/>
</dbReference>
<evidence type="ECO:0000256" key="5">
    <source>
        <dbReference type="ARBA" id="ARBA00022475"/>
    </source>
</evidence>
<name>A0A9D1H5C5_9FIRM</name>
<proteinExistence type="inferred from homology"/>
<dbReference type="Pfam" id="PF01554">
    <property type="entry name" value="MatE"/>
    <property type="match status" value="2"/>
</dbReference>
<dbReference type="InterPro" id="IPR002528">
    <property type="entry name" value="MATE_fam"/>
</dbReference>
<feature type="transmembrane region" description="Helical" evidence="10">
    <location>
        <begin position="383"/>
        <end position="405"/>
    </location>
</feature>
<feature type="transmembrane region" description="Helical" evidence="10">
    <location>
        <begin position="242"/>
        <end position="268"/>
    </location>
</feature>
<evidence type="ECO:0000256" key="9">
    <source>
        <dbReference type="ARBA" id="ARBA00023251"/>
    </source>
</evidence>
<feature type="transmembrane region" description="Helical" evidence="10">
    <location>
        <begin position="185"/>
        <end position="205"/>
    </location>
</feature>
<keyword evidence="6 10" id="KW-0812">Transmembrane</keyword>
<evidence type="ECO:0000256" key="1">
    <source>
        <dbReference type="ARBA" id="ARBA00004651"/>
    </source>
</evidence>
<comment type="subcellular location">
    <subcellularLocation>
        <location evidence="1">Cell membrane</location>
        <topology evidence="1">Multi-pass membrane protein</topology>
    </subcellularLocation>
</comment>
<dbReference type="InterPro" id="IPR045070">
    <property type="entry name" value="MATE_MepA-like"/>
</dbReference>
<keyword evidence="7 10" id="KW-1133">Transmembrane helix</keyword>
<keyword evidence="9" id="KW-0046">Antibiotic resistance</keyword>
<reference evidence="11" key="1">
    <citation type="submission" date="2020-10" db="EMBL/GenBank/DDBJ databases">
        <authorList>
            <person name="Gilroy R."/>
        </authorList>
    </citation>
    <scope>NUCLEOTIDE SEQUENCE</scope>
    <source>
        <strain evidence="11">CHK181-108</strain>
    </source>
</reference>
<evidence type="ECO:0000256" key="6">
    <source>
        <dbReference type="ARBA" id="ARBA00022692"/>
    </source>
</evidence>
<organism evidence="11 12">
    <name type="scientific">Candidatus Ornithomonoglobus intestinigallinarum</name>
    <dbReference type="NCBI Taxonomy" id="2840894"/>
    <lineage>
        <taxon>Bacteria</taxon>
        <taxon>Bacillati</taxon>
        <taxon>Bacillota</taxon>
        <taxon>Clostridia</taxon>
        <taxon>Candidatus Ornithomonoglobus</taxon>
    </lineage>
</organism>
<evidence type="ECO:0000256" key="10">
    <source>
        <dbReference type="SAM" id="Phobius"/>
    </source>
</evidence>
<feature type="transmembrane region" description="Helical" evidence="10">
    <location>
        <begin position="417"/>
        <end position="435"/>
    </location>
</feature>
<dbReference type="CDD" id="cd13143">
    <property type="entry name" value="MATE_MepA_like"/>
    <property type="match status" value="1"/>
</dbReference>
<dbReference type="GO" id="GO:0015297">
    <property type="term" value="F:antiporter activity"/>
    <property type="evidence" value="ECO:0007669"/>
    <property type="project" value="InterPro"/>
</dbReference>
<feature type="transmembrane region" description="Helical" evidence="10">
    <location>
        <begin position="274"/>
        <end position="295"/>
    </location>
</feature>
<protein>
    <recommendedName>
        <fullName evidence="3">Multidrug export protein MepA</fullName>
    </recommendedName>
</protein>
<keyword evidence="5" id="KW-1003">Cell membrane</keyword>
<dbReference type="EMBL" id="DVLU01000073">
    <property type="protein sequence ID" value="HIT85744.1"/>
    <property type="molecule type" value="Genomic_DNA"/>
</dbReference>
<gene>
    <name evidence="11" type="ORF">IAA60_07570</name>
</gene>
<accession>A0A9D1H5C5</accession>
<dbReference type="InterPro" id="IPR048279">
    <property type="entry name" value="MdtK-like"/>
</dbReference>
<dbReference type="AlphaFoldDB" id="A0A9D1H5C5"/>
<evidence type="ECO:0000256" key="7">
    <source>
        <dbReference type="ARBA" id="ARBA00022989"/>
    </source>
</evidence>
<keyword evidence="4" id="KW-0813">Transport</keyword>
<evidence type="ECO:0000256" key="4">
    <source>
        <dbReference type="ARBA" id="ARBA00022448"/>
    </source>
</evidence>
<evidence type="ECO:0000313" key="11">
    <source>
        <dbReference type="EMBL" id="HIT85744.1"/>
    </source>
</evidence>